<evidence type="ECO:0000313" key="4">
    <source>
        <dbReference type="Proteomes" id="UP000435649"/>
    </source>
</evidence>
<dbReference type="SUPFAM" id="SSF53756">
    <property type="entry name" value="UDP-Glycosyltransferase/glycogen phosphorylase"/>
    <property type="match status" value="1"/>
</dbReference>
<keyword evidence="1" id="KW-0328">Glycosyltransferase</keyword>
<keyword evidence="2 3" id="KW-0808">Transferase</keyword>
<proteinExistence type="predicted"/>
<evidence type="ECO:0000256" key="1">
    <source>
        <dbReference type="ARBA" id="ARBA00022676"/>
    </source>
</evidence>
<keyword evidence="4" id="KW-1185">Reference proteome</keyword>
<gene>
    <name evidence="3" type="ORF">FYJ85_02655</name>
</gene>
<organism evidence="3 4">
    <name type="scientific">Victivallis lenta</name>
    <dbReference type="NCBI Taxonomy" id="2606640"/>
    <lineage>
        <taxon>Bacteria</taxon>
        <taxon>Pseudomonadati</taxon>
        <taxon>Lentisphaerota</taxon>
        <taxon>Lentisphaeria</taxon>
        <taxon>Victivallales</taxon>
        <taxon>Victivallaceae</taxon>
        <taxon>Victivallis</taxon>
    </lineage>
</organism>
<dbReference type="Gene3D" id="3.40.50.2000">
    <property type="entry name" value="Glycogen Phosphorylase B"/>
    <property type="match status" value="1"/>
</dbReference>
<dbReference type="GO" id="GO:0016757">
    <property type="term" value="F:glycosyltransferase activity"/>
    <property type="evidence" value="ECO:0007669"/>
    <property type="project" value="UniProtKB-KW"/>
</dbReference>
<dbReference type="Pfam" id="PF13692">
    <property type="entry name" value="Glyco_trans_1_4"/>
    <property type="match status" value="1"/>
</dbReference>
<evidence type="ECO:0000313" key="3">
    <source>
        <dbReference type="EMBL" id="MST95944.1"/>
    </source>
</evidence>
<reference evidence="3 4" key="1">
    <citation type="submission" date="2019-08" db="EMBL/GenBank/DDBJ databases">
        <title>In-depth cultivation of the pig gut microbiome towards novel bacterial diversity and tailored functional studies.</title>
        <authorList>
            <person name="Wylensek D."/>
            <person name="Hitch T.C.A."/>
            <person name="Clavel T."/>
        </authorList>
    </citation>
    <scope>NUCLEOTIDE SEQUENCE [LARGE SCALE GENOMIC DNA]</scope>
    <source>
        <strain evidence="3 4">BBE-744-WT-12</strain>
    </source>
</reference>
<sequence length="346" mass="38539">MSVPLGVYTRYDRLGASSRLRYYGYRAAFEAAGFAPEFHPFFSDAYLTRLYAGRGKSRLLAAAALVRRFAASTRLPEKLLIEYELLPELPYGIEARFLRGRRYVLNFDDDVWIKYEGRGRLADKYDRLVAGACGVVCANDLLLEKVLKLNPDAVKIPTAVDLDAFPLQAEKFPRFTVAWIGTPVTYSYLERHAEALRAMSRAAEFELLVIAKKSLGPRAVPGVRMRFEEWSPENEAALLSRCHAGIMPLPADDAFAAGKSAFKLIQYLAAGLPAIASPVGENRRVLRAGETGFFASAPGEWAEALRLLADDAVRIRLSANARSLARDYSIQKYGPIYAEFLREALE</sequence>
<dbReference type="RefSeq" id="WP_154416911.1">
    <property type="nucleotide sequence ID" value="NZ_VUNS01000002.1"/>
</dbReference>
<comment type="caution">
    <text evidence="3">The sequence shown here is derived from an EMBL/GenBank/DDBJ whole genome shotgun (WGS) entry which is preliminary data.</text>
</comment>
<dbReference type="PANTHER" id="PTHR12526">
    <property type="entry name" value="GLYCOSYLTRANSFERASE"/>
    <property type="match status" value="1"/>
</dbReference>
<dbReference type="Proteomes" id="UP000435649">
    <property type="component" value="Unassembled WGS sequence"/>
</dbReference>
<dbReference type="AlphaFoldDB" id="A0A844FYY8"/>
<dbReference type="PANTHER" id="PTHR12526:SF510">
    <property type="entry name" value="D-INOSITOL 3-PHOSPHATE GLYCOSYLTRANSFERASE"/>
    <property type="match status" value="1"/>
</dbReference>
<name>A0A844FYY8_9BACT</name>
<accession>A0A844FYY8</accession>
<evidence type="ECO:0000256" key="2">
    <source>
        <dbReference type="ARBA" id="ARBA00022679"/>
    </source>
</evidence>
<dbReference type="EMBL" id="VUNS01000002">
    <property type="protein sequence ID" value="MST95944.1"/>
    <property type="molecule type" value="Genomic_DNA"/>
</dbReference>
<protein>
    <submittedName>
        <fullName evidence="3">Glycosyltransferase family 4 protein</fullName>
    </submittedName>
</protein>